<comment type="caution">
    <text evidence="3">The sequence shown here is derived from an EMBL/GenBank/DDBJ whole genome shotgun (WGS) entry which is preliminary data.</text>
</comment>
<dbReference type="EMBL" id="SZQA01000017">
    <property type="protein sequence ID" value="TKK87194.1"/>
    <property type="molecule type" value="Genomic_DNA"/>
</dbReference>
<feature type="transmembrane region" description="Helical" evidence="2">
    <location>
        <begin position="79"/>
        <end position="102"/>
    </location>
</feature>
<accession>A0A4U3MFW1</accession>
<reference evidence="3 4" key="1">
    <citation type="submission" date="2019-04" db="EMBL/GenBank/DDBJ databases">
        <title>Herbidospora sp. NEAU-GS14.nov., a novel actinomycete isolated from soil.</title>
        <authorList>
            <person name="Han L."/>
        </authorList>
    </citation>
    <scope>NUCLEOTIDE SEQUENCE [LARGE SCALE GENOMIC DNA]</scope>
    <source>
        <strain evidence="3 4">NEAU-GS14</strain>
    </source>
</reference>
<name>A0A4U3MFW1_9ACTN</name>
<feature type="transmembrane region" description="Helical" evidence="2">
    <location>
        <begin position="51"/>
        <end position="67"/>
    </location>
</feature>
<feature type="region of interest" description="Disordered" evidence="1">
    <location>
        <begin position="303"/>
        <end position="327"/>
    </location>
</feature>
<feature type="transmembrane region" description="Helical" evidence="2">
    <location>
        <begin position="114"/>
        <end position="135"/>
    </location>
</feature>
<gene>
    <name evidence="3" type="ORF">FDA94_18950</name>
</gene>
<keyword evidence="2" id="KW-1133">Transmembrane helix</keyword>
<proteinExistence type="predicted"/>
<protein>
    <recommendedName>
        <fullName evidence="5">DUF1648 domain-containing protein</fullName>
    </recommendedName>
</protein>
<evidence type="ECO:0008006" key="5">
    <source>
        <dbReference type="Google" id="ProtNLM"/>
    </source>
</evidence>
<feature type="transmembrane region" description="Helical" evidence="2">
    <location>
        <begin position="196"/>
        <end position="216"/>
    </location>
</feature>
<dbReference type="OrthoDB" id="4303577at2"/>
<evidence type="ECO:0000256" key="1">
    <source>
        <dbReference type="SAM" id="MobiDB-lite"/>
    </source>
</evidence>
<dbReference type="Proteomes" id="UP000308705">
    <property type="component" value="Unassembled WGS sequence"/>
</dbReference>
<feature type="compositionally biased region" description="Basic and acidic residues" evidence="1">
    <location>
        <begin position="310"/>
        <end position="320"/>
    </location>
</feature>
<dbReference type="AlphaFoldDB" id="A0A4U3MFW1"/>
<evidence type="ECO:0000256" key="2">
    <source>
        <dbReference type="SAM" id="Phobius"/>
    </source>
</evidence>
<evidence type="ECO:0000313" key="3">
    <source>
        <dbReference type="EMBL" id="TKK87194.1"/>
    </source>
</evidence>
<keyword evidence="4" id="KW-1185">Reference proteome</keyword>
<keyword evidence="2" id="KW-0812">Transmembrane</keyword>
<keyword evidence="2" id="KW-0472">Membrane</keyword>
<evidence type="ECO:0000313" key="4">
    <source>
        <dbReference type="Proteomes" id="UP000308705"/>
    </source>
</evidence>
<feature type="transmembrane region" description="Helical" evidence="2">
    <location>
        <begin position="173"/>
        <end position="190"/>
    </location>
</feature>
<dbReference type="RefSeq" id="WP_137248391.1">
    <property type="nucleotide sequence ID" value="NZ_SZQA01000017.1"/>
</dbReference>
<sequence length="327" mass="34827">MVLLLPALIHLAAAILPLTLQDRLPDPVAVHFTEGRPDQAASLWSSVVEDLILSSVVWAVFGLVAFLRPDGSIGRRAAAGVALGLIVLLNTGALIGPILSNLDAPTWQEARSPGYAPALVMAMGAAGAVFGALAVSPLRRRRDDEEALPDDPVAGPPRRGRSIWIGTAENRPLFRNTLAAACLLLGVTVVGSEWAVIPALISLAGLHLWSGVTAVFDGRTLTVRGRLPLPSLRRVDLADIETAEAIEVDPSQWGWGWRLRNLRTHAVLIRKGEALLVALRDGGEFTVTVDHAALGAEEIRRALRSAAESPKPDDAARSDGSDLDEER</sequence>
<organism evidence="3 4">
    <name type="scientific">Herbidospora galbida</name>
    <dbReference type="NCBI Taxonomy" id="2575442"/>
    <lineage>
        <taxon>Bacteria</taxon>
        <taxon>Bacillati</taxon>
        <taxon>Actinomycetota</taxon>
        <taxon>Actinomycetes</taxon>
        <taxon>Streptosporangiales</taxon>
        <taxon>Streptosporangiaceae</taxon>
        <taxon>Herbidospora</taxon>
    </lineage>
</organism>